<dbReference type="PANTHER" id="PTHR12526">
    <property type="entry name" value="GLYCOSYLTRANSFERASE"/>
    <property type="match status" value="1"/>
</dbReference>
<dbReference type="OrthoDB" id="9801573at2"/>
<protein>
    <submittedName>
        <fullName evidence="1">Glycosyltransferase family 4 protein</fullName>
    </submittedName>
</protein>
<dbReference type="EMBL" id="PVZS01000010">
    <property type="protein sequence ID" value="PSC05042.1"/>
    <property type="molecule type" value="Genomic_DNA"/>
</dbReference>
<dbReference type="SUPFAM" id="SSF53756">
    <property type="entry name" value="UDP-Glycosyltransferase/glycogen phosphorylase"/>
    <property type="match status" value="1"/>
</dbReference>
<dbReference type="Gene3D" id="3.40.50.2000">
    <property type="entry name" value="Glycogen Phosphorylase B"/>
    <property type="match status" value="2"/>
</dbReference>
<dbReference type="RefSeq" id="WP_106337113.1">
    <property type="nucleotide sequence ID" value="NZ_PVZS01000010.1"/>
</dbReference>
<keyword evidence="1" id="KW-0808">Transferase</keyword>
<organism evidence="1 2">
    <name type="scientific">Alsobacter soli</name>
    <dbReference type="NCBI Taxonomy" id="2109933"/>
    <lineage>
        <taxon>Bacteria</taxon>
        <taxon>Pseudomonadati</taxon>
        <taxon>Pseudomonadota</taxon>
        <taxon>Alphaproteobacteria</taxon>
        <taxon>Hyphomicrobiales</taxon>
        <taxon>Alsobacteraceae</taxon>
        <taxon>Alsobacter</taxon>
    </lineage>
</organism>
<comment type="caution">
    <text evidence="1">The sequence shown here is derived from an EMBL/GenBank/DDBJ whole genome shotgun (WGS) entry which is preliminary data.</text>
</comment>
<evidence type="ECO:0000313" key="1">
    <source>
        <dbReference type="EMBL" id="PSC05042.1"/>
    </source>
</evidence>
<keyword evidence="2" id="KW-1185">Reference proteome</keyword>
<name>A0A2T1HTR5_9HYPH</name>
<proteinExistence type="predicted"/>
<sequence>MARTVLSVAYPFAPVGPDASGGAEQILSAVEQAVVASGRRSIVIAQAGSHVAGELVPAPRLDGALTVESRAAARRLVREAIMAVLRRNRVDAVHFHGVDFFEYLPDCDDVPMLATLHLPANWYPPAVFGPGRPSLWLNPVSATQAATCPAASNLLEPIDNGVPVERLQAARHSKRAFALMIARICPEKGVHLGIEAAKAADCDLLIAGELYPYPEHEAYFREEVAPRLDRRRRFIGPVGFARKRRLLTAARALLAPALADETSSLVAREAIACGTPVVAFRRGALPETVRDGVTGVLVDDVQGMAAALRQLGRIDPERCRAEARERFSLERMTAQYLALYDRLAAGVLHEGAA</sequence>
<gene>
    <name evidence="1" type="ORF">SLNSH_11405</name>
</gene>
<accession>A0A2T1HTR5</accession>
<dbReference type="AlphaFoldDB" id="A0A2T1HTR5"/>
<evidence type="ECO:0000313" key="2">
    <source>
        <dbReference type="Proteomes" id="UP000239772"/>
    </source>
</evidence>
<reference evidence="2" key="1">
    <citation type="submission" date="2018-03" db="EMBL/GenBank/DDBJ databases">
        <authorList>
            <person name="Sun L."/>
            <person name="Liu H."/>
            <person name="Chen W."/>
            <person name="Huang K."/>
            <person name="Liu W."/>
            <person name="Gao X."/>
        </authorList>
    </citation>
    <scope>NUCLEOTIDE SEQUENCE [LARGE SCALE GENOMIC DNA]</scope>
    <source>
        <strain evidence="2">SH9</strain>
    </source>
</reference>
<dbReference type="Pfam" id="PF13692">
    <property type="entry name" value="Glyco_trans_1_4"/>
    <property type="match status" value="1"/>
</dbReference>
<dbReference type="Proteomes" id="UP000239772">
    <property type="component" value="Unassembled WGS sequence"/>
</dbReference>
<dbReference type="GO" id="GO:0016740">
    <property type="term" value="F:transferase activity"/>
    <property type="evidence" value="ECO:0007669"/>
    <property type="project" value="UniProtKB-KW"/>
</dbReference>
<dbReference type="PANTHER" id="PTHR12526:SF595">
    <property type="entry name" value="BLL5217 PROTEIN"/>
    <property type="match status" value="1"/>
</dbReference>